<dbReference type="STRING" id="192903.SAMN04488513_105157"/>
<dbReference type="OrthoDB" id="5735516at2"/>
<evidence type="ECO:0000313" key="3">
    <source>
        <dbReference type="Proteomes" id="UP000184543"/>
    </source>
</evidence>
<reference evidence="3" key="1">
    <citation type="submission" date="2016-11" db="EMBL/GenBank/DDBJ databases">
        <authorList>
            <person name="Varghese N."/>
            <person name="Submissions S."/>
        </authorList>
    </citation>
    <scope>NUCLEOTIDE SEQUENCE [LARGE SCALE GENOMIC DNA]</scope>
    <source>
        <strain evidence="3">DSM 19858</strain>
    </source>
</reference>
<name>A0A1M6JUN1_9FLAO</name>
<evidence type="ECO:0008006" key="4">
    <source>
        <dbReference type="Google" id="ProtNLM"/>
    </source>
</evidence>
<dbReference type="EMBL" id="FQYU01000005">
    <property type="protein sequence ID" value="SHJ50393.1"/>
    <property type="molecule type" value="Genomic_DNA"/>
</dbReference>
<protein>
    <recommendedName>
        <fullName evidence="4">Peptidase E</fullName>
    </recommendedName>
</protein>
<dbReference type="Proteomes" id="UP000184543">
    <property type="component" value="Unassembled WGS sequence"/>
</dbReference>
<evidence type="ECO:0000313" key="2">
    <source>
        <dbReference type="EMBL" id="SHJ50393.1"/>
    </source>
</evidence>
<keyword evidence="3" id="KW-1185">Reference proteome</keyword>
<keyword evidence="1" id="KW-0732">Signal</keyword>
<feature type="signal peptide" evidence="1">
    <location>
        <begin position="1"/>
        <end position="19"/>
    </location>
</feature>
<dbReference type="InterPro" id="IPR046525">
    <property type="entry name" value="DUF6702"/>
</dbReference>
<gene>
    <name evidence="2" type="ORF">SAMN04488513_105157</name>
</gene>
<feature type="chain" id="PRO_5013359623" description="Peptidase E" evidence="1">
    <location>
        <begin position="20"/>
        <end position="168"/>
    </location>
</feature>
<dbReference type="RefSeq" id="WP_072994446.1">
    <property type="nucleotide sequence ID" value="NZ_FQYU01000005.1"/>
</dbReference>
<dbReference type="Pfam" id="PF20420">
    <property type="entry name" value="DUF6702"/>
    <property type="match status" value="1"/>
</dbReference>
<proteinExistence type="predicted"/>
<organism evidence="2 3">
    <name type="scientific">Pseudozobellia thermophila</name>
    <dbReference type="NCBI Taxonomy" id="192903"/>
    <lineage>
        <taxon>Bacteria</taxon>
        <taxon>Pseudomonadati</taxon>
        <taxon>Bacteroidota</taxon>
        <taxon>Flavobacteriia</taxon>
        <taxon>Flavobacteriales</taxon>
        <taxon>Flavobacteriaceae</taxon>
        <taxon>Pseudozobellia</taxon>
    </lineage>
</organism>
<dbReference type="AlphaFoldDB" id="A0A1M6JUN1"/>
<sequence length="168" mass="19601">MKSLKKLLPLLLLPLFAFTAVHKYYVSVTHVNYSEKDKAIQITTRLFIDDFDRLLMARYDLDAELATEKESPLADAYIEKYLRTKFLVSIDDRPVEYDFIGKRYDNDVMVCYIEIPEIDLSAIKTVEIENAMLTDLFEEQQNLVHINLKNKKKSFVLVKSRAKGMLNL</sequence>
<evidence type="ECO:0000256" key="1">
    <source>
        <dbReference type="SAM" id="SignalP"/>
    </source>
</evidence>
<accession>A0A1M6JUN1</accession>